<accession>A0A914YJE1</accession>
<proteinExistence type="predicted"/>
<evidence type="ECO:0000313" key="2">
    <source>
        <dbReference type="Proteomes" id="UP000887577"/>
    </source>
</evidence>
<protein>
    <recommendedName>
        <fullName evidence="1">Domain of unknown function DB domain-containing protein</fullName>
    </recommendedName>
</protein>
<reference evidence="3" key="1">
    <citation type="submission" date="2022-11" db="UniProtKB">
        <authorList>
            <consortium name="WormBaseParasite"/>
        </authorList>
    </citation>
    <scope>IDENTIFICATION</scope>
</reference>
<organism evidence="2 3">
    <name type="scientific">Panagrolaimus superbus</name>
    <dbReference type="NCBI Taxonomy" id="310955"/>
    <lineage>
        <taxon>Eukaryota</taxon>
        <taxon>Metazoa</taxon>
        <taxon>Ecdysozoa</taxon>
        <taxon>Nematoda</taxon>
        <taxon>Chromadorea</taxon>
        <taxon>Rhabditida</taxon>
        <taxon>Tylenchina</taxon>
        <taxon>Panagrolaimomorpha</taxon>
        <taxon>Panagrolaimoidea</taxon>
        <taxon>Panagrolaimidae</taxon>
        <taxon>Panagrolaimus</taxon>
    </lineage>
</organism>
<sequence>MDPEYIIGALFNSDCGVKDGRAFYQCLHDNKNNRECCEKNDVSNPFEYCLDLCDGTIPIQLEMKYFNCKDAVAIVGCGQRPWM</sequence>
<keyword evidence="2" id="KW-1185">Reference proteome</keyword>
<dbReference type="InterPro" id="IPR002602">
    <property type="entry name" value="DB"/>
</dbReference>
<dbReference type="AlphaFoldDB" id="A0A914YJE1"/>
<evidence type="ECO:0000313" key="3">
    <source>
        <dbReference type="WBParaSite" id="PSU_v2.g19431.t1"/>
    </source>
</evidence>
<dbReference type="WBParaSite" id="PSU_v2.g19431.t1">
    <property type="protein sequence ID" value="PSU_v2.g19431.t1"/>
    <property type="gene ID" value="PSU_v2.g19431"/>
</dbReference>
<feature type="domain" description="Domain of unknown function DB" evidence="1">
    <location>
        <begin position="13"/>
        <end position="71"/>
    </location>
</feature>
<dbReference type="Pfam" id="PF01682">
    <property type="entry name" value="DB"/>
    <property type="match status" value="1"/>
</dbReference>
<evidence type="ECO:0000259" key="1">
    <source>
        <dbReference type="Pfam" id="PF01682"/>
    </source>
</evidence>
<name>A0A914YJE1_9BILA</name>
<dbReference type="Proteomes" id="UP000887577">
    <property type="component" value="Unplaced"/>
</dbReference>